<feature type="domain" description="WAP" evidence="1">
    <location>
        <begin position="85"/>
        <end position="129"/>
    </location>
</feature>
<dbReference type="GO" id="GO:0045087">
    <property type="term" value="P:innate immune response"/>
    <property type="evidence" value="ECO:0007669"/>
    <property type="project" value="TreeGrafter"/>
</dbReference>
<reference evidence="2" key="1">
    <citation type="submission" date="2025-08" db="UniProtKB">
        <authorList>
            <consortium name="Ensembl"/>
        </authorList>
    </citation>
    <scope>IDENTIFICATION</scope>
</reference>
<dbReference type="PANTHER" id="PTHR19441">
    <property type="entry name" value="WHEY ACDIC PROTEIN WAP"/>
    <property type="match status" value="1"/>
</dbReference>
<proteinExistence type="predicted"/>
<dbReference type="Proteomes" id="UP000261620">
    <property type="component" value="Unplaced"/>
</dbReference>
<reference evidence="2" key="2">
    <citation type="submission" date="2025-09" db="UniProtKB">
        <authorList>
            <consortium name="Ensembl"/>
        </authorList>
    </citation>
    <scope>IDENTIFICATION</scope>
</reference>
<evidence type="ECO:0000313" key="3">
    <source>
        <dbReference type="Proteomes" id="UP000261620"/>
    </source>
</evidence>
<name>A0A3Q3X8B3_MOLML</name>
<evidence type="ECO:0000313" key="2">
    <source>
        <dbReference type="Ensembl" id="ENSMMOP00000018374.1"/>
    </source>
</evidence>
<dbReference type="InterPro" id="IPR050514">
    <property type="entry name" value="WAP_four-disulfide_core"/>
</dbReference>
<dbReference type="PRINTS" id="PR00003">
    <property type="entry name" value="4DISULPHCORE"/>
</dbReference>
<dbReference type="Gene3D" id="4.10.75.10">
    <property type="entry name" value="Elafin-like"/>
    <property type="match status" value="2"/>
</dbReference>
<dbReference type="FunFam" id="4.10.75.10:FF:000001">
    <property type="entry name" value="Anosmin 1"/>
    <property type="match status" value="1"/>
</dbReference>
<dbReference type="PANTHER" id="PTHR19441:SF95">
    <property type="entry name" value="PERLWAPIN ISOFORM X1"/>
    <property type="match status" value="1"/>
</dbReference>
<organism evidence="2 3">
    <name type="scientific">Mola mola</name>
    <name type="common">Ocean sunfish</name>
    <name type="synonym">Tetraodon mola</name>
    <dbReference type="NCBI Taxonomy" id="94237"/>
    <lineage>
        <taxon>Eukaryota</taxon>
        <taxon>Metazoa</taxon>
        <taxon>Chordata</taxon>
        <taxon>Craniata</taxon>
        <taxon>Vertebrata</taxon>
        <taxon>Euteleostomi</taxon>
        <taxon>Actinopterygii</taxon>
        <taxon>Neopterygii</taxon>
        <taxon>Teleostei</taxon>
        <taxon>Neoteleostei</taxon>
        <taxon>Acanthomorphata</taxon>
        <taxon>Eupercaria</taxon>
        <taxon>Tetraodontiformes</taxon>
        <taxon>Molidae</taxon>
        <taxon>Mola</taxon>
    </lineage>
</organism>
<dbReference type="SMART" id="SM00217">
    <property type="entry name" value="WAP"/>
    <property type="match status" value="2"/>
</dbReference>
<dbReference type="Pfam" id="PF00095">
    <property type="entry name" value="WAP"/>
    <property type="match status" value="2"/>
</dbReference>
<feature type="domain" description="WAP" evidence="1">
    <location>
        <begin position="38"/>
        <end position="84"/>
    </location>
</feature>
<dbReference type="AlphaFoldDB" id="A0A3Q3X8B3"/>
<dbReference type="GO" id="GO:0005615">
    <property type="term" value="C:extracellular space"/>
    <property type="evidence" value="ECO:0007669"/>
    <property type="project" value="TreeGrafter"/>
</dbReference>
<dbReference type="GO" id="GO:0004867">
    <property type="term" value="F:serine-type endopeptidase inhibitor activity"/>
    <property type="evidence" value="ECO:0007669"/>
    <property type="project" value="TreeGrafter"/>
</dbReference>
<dbReference type="OMA" id="NLKCCKG"/>
<dbReference type="GO" id="GO:0019731">
    <property type="term" value="P:antibacterial humoral response"/>
    <property type="evidence" value="ECO:0007669"/>
    <property type="project" value="TreeGrafter"/>
</dbReference>
<sequence>VVFCWIFNMEKYWPAVCGLIFTLGAVVRFNIAFAADVASTKPGLCPRRQWSSGLCAELCSNDSDCPGEEKCCSNGCGHQCTAPYKVKLGRCGPPQGTPMCAEFCYHDGDCPGEQKCCRTTCGHACSEPC</sequence>
<dbReference type="InterPro" id="IPR036645">
    <property type="entry name" value="Elafin-like_sf"/>
</dbReference>
<dbReference type="CDD" id="cd00199">
    <property type="entry name" value="WAP"/>
    <property type="match status" value="1"/>
</dbReference>
<evidence type="ECO:0000259" key="1">
    <source>
        <dbReference type="PROSITE" id="PS51390"/>
    </source>
</evidence>
<dbReference type="Ensembl" id="ENSMMOT00000018672.1">
    <property type="protein sequence ID" value="ENSMMOP00000018374.1"/>
    <property type="gene ID" value="ENSMMOG00000013836.1"/>
</dbReference>
<dbReference type="InterPro" id="IPR008197">
    <property type="entry name" value="WAP_dom"/>
</dbReference>
<protein>
    <recommendedName>
        <fullName evidence="1">WAP domain-containing protein</fullName>
    </recommendedName>
</protein>
<dbReference type="SUPFAM" id="SSF57256">
    <property type="entry name" value="Elafin-like"/>
    <property type="match status" value="2"/>
</dbReference>
<keyword evidence="3" id="KW-1185">Reference proteome</keyword>
<accession>A0A3Q3X8B3</accession>
<dbReference type="PROSITE" id="PS51390">
    <property type="entry name" value="WAP"/>
    <property type="match status" value="2"/>
</dbReference>